<dbReference type="EMBL" id="PPGH01000034">
    <property type="protein sequence ID" value="PQJ96561.1"/>
    <property type="molecule type" value="Genomic_DNA"/>
</dbReference>
<keyword evidence="3" id="KW-0813">Transport</keyword>
<dbReference type="GO" id="GO:0009306">
    <property type="term" value="P:protein secretion"/>
    <property type="evidence" value="ECO:0007669"/>
    <property type="project" value="InterPro"/>
</dbReference>
<reference evidence="11 12" key="1">
    <citation type="submission" date="2018-01" db="EMBL/GenBank/DDBJ databases">
        <title>The complete genome sequence of Chromatium okenii LaCa, a purple sulfur bacterium with a turbulent life.</title>
        <authorList>
            <person name="Luedin S.M."/>
            <person name="Liechti N."/>
            <person name="Storelli N."/>
            <person name="Danza F."/>
            <person name="Wittwer M."/>
            <person name="Pothier J.F."/>
            <person name="Tonolla M.A."/>
        </authorList>
    </citation>
    <scope>NUCLEOTIDE SEQUENCE [LARGE SCALE GENOMIC DNA]</scope>
    <source>
        <strain evidence="11 12">LaCa</strain>
    </source>
</reference>
<dbReference type="OrthoDB" id="9181871at2"/>
<comment type="subcellular location">
    <subcellularLocation>
        <location evidence="1">Cell inner membrane</location>
    </subcellularLocation>
</comment>
<feature type="domain" description="T2SS protein K first SAM-like" evidence="10">
    <location>
        <begin position="126"/>
        <end position="214"/>
    </location>
</feature>
<evidence type="ECO:0000256" key="2">
    <source>
        <dbReference type="ARBA" id="ARBA00007246"/>
    </source>
</evidence>
<dbReference type="InterPro" id="IPR049031">
    <property type="entry name" value="T2SSK_SAM-like_1st"/>
</dbReference>
<organism evidence="11 12">
    <name type="scientific">Chromatium okenii</name>
    <dbReference type="NCBI Taxonomy" id="61644"/>
    <lineage>
        <taxon>Bacteria</taxon>
        <taxon>Pseudomonadati</taxon>
        <taxon>Pseudomonadota</taxon>
        <taxon>Gammaproteobacteria</taxon>
        <taxon>Chromatiales</taxon>
        <taxon>Chromatiaceae</taxon>
        <taxon>Chromatium</taxon>
    </lineage>
</organism>
<evidence type="ECO:0000256" key="5">
    <source>
        <dbReference type="ARBA" id="ARBA00022519"/>
    </source>
</evidence>
<evidence type="ECO:0000256" key="8">
    <source>
        <dbReference type="ARBA" id="ARBA00022989"/>
    </source>
</evidence>
<protein>
    <submittedName>
        <fullName evidence="11">General secretion pathway protein GspK</fullName>
    </submittedName>
</protein>
<evidence type="ECO:0000256" key="7">
    <source>
        <dbReference type="ARBA" id="ARBA00022927"/>
    </source>
</evidence>
<dbReference type="InterPro" id="IPR038072">
    <property type="entry name" value="GspK_central_sf"/>
</dbReference>
<dbReference type="Gene3D" id="1.10.40.60">
    <property type="entry name" value="EpsJ-like"/>
    <property type="match status" value="1"/>
</dbReference>
<dbReference type="PANTHER" id="PTHR38831">
    <property type="entry name" value="TYPE II SECRETION SYSTEM PROTEIN K"/>
    <property type="match status" value="1"/>
</dbReference>
<keyword evidence="9" id="KW-0472">Membrane</keyword>
<keyword evidence="8" id="KW-1133">Transmembrane helix</keyword>
<evidence type="ECO:0000256" key="1">
    <source>
        <dbReference type="ARBA" id="ARBA00004533"/>
    </source>
</evidence>
<dbReference type="Pfam" id="PF21687">
    <property type="entry name" value="T2SSK_1st"/>
    <property type="match status" value="1"/>
</dbReference>
<comment type="similarity">
    <text evidence="2">Belongs to the GSP K family.</text>
</comment>
<sequence>MNTPISPPQRQRGIALMLVLWVLTLLTVMAVSMTATQRTELALTDHQLAETRWRLASDAALAYTAWQLSQPLPIVEMAEATGVGADDADALLTTEWLPDGAAHEWTFADSSMTIAVFNELSRINLNQADSAQLKALLVALAVPEDDAATLADRIVDWRDPDHLAQLNGAEDDDYQAAGAVFGAKDEPFIAIDELRQVLGITATLYQQLAPELTLAGEGKNVEMEFASATVLAATQGISLEDAQLQQLEQQTPRHQNRGGPLYRVVITASAALTPAPSSTQRMEAVLELTPNQELPYVVHWRRFGGRDAASESTLHDESR</sequence>
<proteinExistence type="inferred from homology"/>
<keyword evidence="4" id="KW-1003">Cell membrane</keyword>
<dbReference type="Proteomes" id="UP000239936">
    <property type="component" value="Unassembled WGS sequence"/>
</dbReference>
<evidence type="ECO:0000256" key="4">
    <source>
        <dbReference type="ARBA" id="ARBA00022475"/>
    </source>
</evidence>
<dbReference type="InterPro" id="IPR005628">
    <property type="entry name" value="GspK"/>
</dbReference>
<evidence type="ECO:0000259" key="10">
    <source>
        <dbReference type="Pfam" id="PF21687"/>
    </source>
</evidence>
<keyword evidence="6" id="KW-0812">Transmembrane</keyword>
<dbReference type="PANTHER" id="PTHR38831:SF1">
    <property type="entry name" value="TYPE II SECRETION SYSTEM PROTEIN K-RELATED"/>
    <property type="match status" value="1"/>
</dbReference>
<evidence type="ECO:0000256" key="3">
    <source>
        <dbReference type="ARBA" id="ARBA00022448"/>
    </source>
</evidence>
<evidence type="ECO:0000256" key="9">
    <source>
        <dbReference type="ARBA" id="ARBA00023136"/>
    </source>
</evidence>
<evidence type="ECO:0000313" key="11">
    <source>
        <dbReference type="EMBL" id="PQJ96561.1"/>
    </source>
</evidence>
<keyword evidence="7" id="KW-0653">Protein transport</keyword>
<dbReference type="RefSeq" id="WP_105073322.1">
    <property type="nucleotide sequence ID" value="NZ_PPGH01000034.1"/>
</dbReference>
<comment type="caution">
    <text evidence="11">The sequence shown here is derived from an EMBL/GenBank/DDBJ whole genome shotgun (WGS) entry which is preliminary data.</text>
</comment>
<evidence type="ECO:0000313" key="12">
    <source>
        <dbReference type="Proteomes" id="UP000239936"/>
    </source>
</evidence>
<dbReference type="AlphaFoldDB" id="A0A2S7XT23"/>
<keyword evidence="12" id="KW-1185">Reference proteome</keyword>
<name>A0A2S7XT23_9GAMM</name>
<dbReference type="SUPFAM" id="SSF158544">
    <property type="entry name" value="GspK insert domain-like"/>
    <property type="match status" value="1"/>
</dbReference>
<accession>A0A2S7XT23</accession>
<evidence type="ECO:0000256" key="6">
    <source>
        <dbReference type="ARBA" id="ARBA00022692"/>
    </source>
</evidence>
<keyword evidence="5" id="KW-0997">Cell inner membrane</keyword>
<dbReference type="GO" id="GO:0005886">
    <property type="term" value="C:plasma membrane"/>
    <property type="evidence" value="ECO:0007669"/>
    <property type="project" value="UniProtKB-SubCell"/>
</dbReference>
<gene>
    <name evidence="11" type="ORF">CXB77_06990</name>
</gene>